<evidence type="ECO:0000256" key="2">
    <source>
        <dbReference type="SAM" id="SignalP"/>
    </source>
</evidence>
<evidence type="ECO:0000313" key="4">
    <source>
        <dbReference type="EMBL" id="KAJ6833592.1"/>
    </source>
</evidence>
<dbReference type="EMBL" id="JANAVB010014799">
    <property type="protein sequence ID" value="KAJ6833592.1"/>
    <property type="molecule type" value="Genomic_DNA"/>
</dbReference>
<feature type="transmembrane region" description="Helical" evidence="1">
    <location>
        <begin position="336"/>
        <end position="355"/>
    </location>
</feature>
<accession>A0AAX6GYH7</accession>
<proteinExistence type="predicted"/>
<dbReference type="PANTHER" id="PTHR37735">
    <property type="entry name" value="OS08G0567000 PROTEIN"/>
    <property type="match status" value="1"/>
</dbReference>
<keyword evidence="1" id="KW-0472">Membrane</keyword>
<feature type="chain" id="PRO_5043567869" description="DUF7794 domain-containing protein" evidence="2">
    <location>
        <begin position="23"/>
        <end position="373"/>
    </location>
</feature>
<dbReference type="AlphaFoldDB" id="A0AAX6GYH7"/>
<feature type="domain" description="DUF7794" evidence="3">
    <location>
        <begin position="23"/>
        <end position="292"/>
    </location>
</feature>
<evidence type="ECO:0000256" key="1">
    <source>
        <dbReference type="SAM" id="Phobius"/>
    </source>
</evidence>
<dbReference type="GO" id="GO:0012505">
    <property type="term" value="C:endomembrane system"/>
    <property type="evidence" value="ECO:0007669"/>
    <property type="project" value="TreeGrafter"/>
</dbReference>
<reference evidence="4" key="2">
    <citation type="submission" date="2023-04" db="EMBL/GenBank/DDBJ databases">
        <authorList>
            <person name="Bruccoleri R.E."/>
            <person name="Oakeley E.J."/>
            <person name="Faust A.-M."/>
            <person name="Dessus-Babus S."/>
            <person name="Altorfer M."/>
            <person name="Burckhardt D."/>
            <person name="Oertli M."/>
            <person name="Naumann U."/>
            <person name="Petersen F."/>
            <person name="Wong J."/>
        </authorList>
    </citation>
    <scope>NUCLEOTIDE SEQUENCE</scope>
    <source>
        <strain evidence="4">GSM-AAB239-AS_SAM_17_03QT</strain>
        <tissue evidence="4">Leaf</tissue>
    </source>
</reference>
<dbReference type="InterPro" id="IPR056696">
    <property type="entry name" value="DUF7794"/>
</dbReference>
<evidence type="ECO:0000259" key="3">
    <source>
        <dbReference type="Pfam" id="PF25070"/>
    </source>
</evidence>
<keyword evidence="2" id="KW-0732">Signal</keyword>
<dbReference type="Proteomes" id="UP001140949">
    <property type="component" value="Unassembled WGS sequence"/>
</dbReference>
<keyword evidence="5" id="KW-1185">Reference proteome</keyword>
<organism evidence="4 5">
    <name type="scientific">Iris pallida</name>
    <name type="common">Sweet iris</name>
    <dbReference type="NCBI Taxonomy" id="29817"/>
    <lineage>
        <taxon>Eukaryota</taxon>
        <taxon>Viridiplantae</taxon>
        <taxon>Streptophyta</taxon>
        <taxon>Embryophyta</taxon>
        <taxon>Tracheophyta</taxon>
        <taxon>Spermatophyta</taxon>
        <taxon>Magnoliopsida</taxon>
        <taxon>Liliopsida</taxon>
        <taxon>Asparagales</taxon>
        <taxon>Iridaceae</taxon>
        <taxon>Iridoideae</taxon>
        <taxon>Irideae</taxon>
        <taxon>Iris</taxon>
    </lineage>
</organism>
<protein>
    <recommendedName>
        <fullName evidence="3">DUF7794 domain-containing protein</fullName>
    </recommendedName>
</protein>
<sequence>MVIKLNLLILLSMLVLQYRAESSGSVVFLDAPGQSFIRSRPSEVDGEAKPLSTNVIAATISVLLGFAPPASLSADSSSKLNEVLFPNPFDRPRAVFLLEIVGINDPLFPIAYSNDKVGTTFSSSVLDSSTASIQLTDEDEVSVTHLDGPLGDKCDAACVERELNDLAQWLEGTYIGFSDSLDGNLSFSRSSDSSFNLQMSKESDRHFALSLVALVKNIKKAVEFNEDFAGNSMSTAELLIGQFTGIEALKEEYGSGHTVQQGMELLKATLTKSFELLQKSHGGKLVGVLLSNSKSYPDLGAMIDVKFSSRESRWLEEGKLPNATIIAEVILVRRSLAWITGIILLVSTLTGVYFLRNMPLTRDTLLYSNVKID</sequence>
<gene>
    <name evidence="4" type="ORF">M6B38_337900</name>
</gene>
<dbReference type="Pfam" id="PF25070">
    <property type="entry name" value="DUF7794"/>
    <property type="match status" value="1"/>
</dbReference>
<feature type="signal peptide" evidence="2">
    <location>
        <begin position="1"/>
        <end position="22"/>
    </location>
</feature>
<keyword evidence="1" id="KW-1133">Transmembrane helix</keyword>
<comment type="caution">
    <text evidence="4">The sequence shown here is derived from an EMBL/GenBank/DDBJ whole genome shotgun (WGS) entry which is preliminary data.</text>
</comment>
<keyword evidence="1" id="KW-0812">Transmembrane</keyword>
<dbReference type="PANTHER" id="PTHR37735:SF1">
    <property type="entry name" value="OS08G0567000 PROTEIN"/>
    <property type="match status" value="1"/>
</dbReference>
<reference evidence="4" key="1">
    <citation type="journal article" date="2023" name="GigaByte">
        <title>Genome assembly of the bearded iris, Iris pallida Lam.</title>
        <authorList>
            <person name="Bruccoleri R.E."/>
            <person name="Oakeley E.J."/>
            <person name="Faust A.M.E."/>
            <person name="Altorfer M."/>
            <person name="Dessus-Babus S."/>
            <person name="Burckhardt D."/>
            <person name="Oertli M."/>
            <person name="Naumann U."/>
            <person name="Petersen F."/>
            <person name="Wong J."/>
        </authorList>
    </citation>
    <scope>NUCLEOTIDE SEQUENCE</scope>
    <source>
        <strain evidence="4">GSM-AAB239-AS_SAM_17_03QT</strain>
    </source>
</reference>
<name>A0AAX6GYH7_IRIPA</name>
<evidence type="ECO:0000313" key="5">
    <source>
        <dbReference type="Proteomes" id="UP001140949"/>
    </source>
</evidence>